<gene>
    <name evidence="1" type="ordered locus">Bsel_0251</name>
</gene>
<dbReference type="KEGG" id="bse:Bsel_0251"/>
<reference evidence="1" key="1">
    <citation type="submission" date="2009-10" db="EMBL/GenBank/DDBJ databases">
        <title>Complete sequence of Bacillus selenitireducens MLS10.</title>
        <authorList>
            <consortium name="US DOE Joint Genome Institute"/>
            <person name="Lucas S."/>
            <person name="Copeland A."/>
            <person name="Lapidus A."/>
            <person name="Glavina del Rio T."/>
            <person name="Dalin E."/>
            <person name="Tice H."/>
            <person name="Bruce D."/>
            <person name="Goodwin L."/>
            <person name="Pitluck S."/>
            <person name="Sims D."/>
            <person name="Brettin T."/>
            <person name="Detter J.C."/>
            <person name="Han C."/>
            <person name="Larimer F."/>
            <person name="Land M."/>
            <person name="Hauser L."/>
            <person name="Kyrpides N."/>
            <person name="Ovchinnikova G."/>
            <person name="Stolz J."/>
        </authorList>
    </citation>
    <scope>NUCLEOTIDE SEQUENCE [LARGE SCALE GENOMIC DNA]</scope>
    <source>
        <strain evidence="1">MLS10</strain>
    </source>
</reference>
<name>D6XWF3_BACIE</name>
<dbReference type="AlphaFoldDB" id="D6XWF3"/>
<evidence type="ECO:0000313" key="1">
    <source>
        <dbReference type="EMBL" id="ADH97795.1"/>
    </source>
</evidence>
<evidence type="ECO:0000313" key="2">
    <source>
        <dbReference type="Proteomes" id="UP000000271"/>
    </source>
</evidence>
<dbReference type="EMBL" id="CP001791">
    <property type="protein sequence ID" value="ADH97795.1"/>
    <property type="molecule type" value="Genomic_DNA"/>
</dbReference>
<dbReference type="OrthoDB" id="9900076at2"/>
<sequence>MGFDLFSKAVNSAAEAVSSEVTLMNILIHFTPVKTYVYVADYYCFDSDDGGVEFKNSDGSVEYTVSGNYVSLLIDQKDLTKEEKIRKAIRQYGLTEDGVAVIDCCTS</sequence>
<proteinExistence type="predicted"/>
<dbReference type="STRING" id="439292.Bsel_0251"/>
<dbReference type="RefSeq" id="WP_013171224.1">
    <property type="nucleotide sequence ID" value="NC_014219.1"/>
</dbReference>
<dbReference type="HOGENOM" id="CLU_2204740_0_0_9"/>
<organism evidence="1 2">
    <name type="scientific">Bacillus selenitireducens (strain ATCC 700615 / DSM 15326 / MLS10)</name>
    <dbReference type="NCBI Taxonomy" id="439292"/>
    <lineage>
        <taxon>Bacteria</taxon>
        <taxon>Bacillati</taxon>
        <taxon>Bacillota</taxon>
        <taxon>Bacilli</taxon>
        <taxon>Bacillales</taxon>
        <taxon>Bacillaceae</taxon>
        <taxon>Salisediminibacterium</taxon>
    </lineage>
</organism>
<accession>D6XWF3</accession>
<dbReference type="Proteomes" id="UP000000271">
    <property type="component" value="Chromosome"/>
</dbReference>
<protein>
    <submittedName>
        <fullName evidence="1">Uncharacterized protein</fullName>
    </submittedName>
</protein>
<keyword evidence="2" id="KW-1185">Reference proteome</keyword>